<sequence length="466" mass="50806">MSAYSHVLVIGAGAFGASAALELAQLGHRVTIVDQSLDGHASKSAASHDLNKIIRADYTDPLYRDLGKKAIELWRSHPLYAPYFHEVGIFFRSGRPSSVDAPWIKTGVKNATEPVGNAYSTENAPSKHPTARAITSMEESVHVFPESLRPHLGPAYTTFGDQKQVGYFNPQAGWANAREATFSVLDEAQRLGATVHSNVTIEKFLYARAHGKQRVCGAIANDGRVFHADQVILAAGSWTPSLLEQCQLPLPKGLLKPSAHCVLTIRIQPQVARLFRGTPVLFDMNTGMYAFEPNADGILKCAIHGTGSSSPEPASASSTSFPSADQHPHVDVMLRELQNMYPVLRLGDPDSPAQIHFTRTCWYCDTRDENFLIDFHPDVDGLLVASGDSGHGLKFLPLLGRLIVSRLLGIQNNTAIAPDHGLSEHQRRVFSFDHHIHADARMDASVPIDSMRIGDLPPAKVPSAKL</sequence>
<accession>A0A1M8A3Y8</accession>
<evidence type="ECO:0000256" key="5">
    <source>
        <dbReference type="ARBA" id="ARBA00023002"/>
    </source>
</evidence>
<dbReference type="GO" id="GO:0008115">
    <property type="term" value="F:sarcosine oxidase activity"/>
    <property type="evidence" value="ECO:0007669"/>
    <property type="project" value="TreeGrafter"/>
</dbReference>
<gene>
    <name evidence="7" type="ORF">MSYG_1471</name>
</gene>
<dbReference type="Proteomes" id="UP000186303">
    <property type="component" value="Chromosome 2"/>
</dbReference>
<evidence type="ECO:0000313" key="8">
    <source>
        <dbReference type="Proteomes" id="UP000186303"/>
    </source>
</evidence>
<dbReference type="Gene3D" id="3.30.9.10">
    <property type="entry name" value="D-Amino Acid Oxidase, subunit A, domain 2"/>
    <property type="match status" value="1"/>
</dbReference>
<dbReference type="AlphaFoldDB" id="A0A1M8A3Y8"/>
<evidence type="ECO:0000256" key="2">
    <source>
        <dbReference type="ARBA" id="ARBA00010989"/>
    </source>
</evidence>
<dbReference type="EMBL" id="LT671822">
    <property type="protein sequence ID" value="SHO77131.1"/>
    <property type="molecule type" value="Genomic_DNA"/>
</dbReference>
<keyword evidence="3" id="KW-0285">Flavoprotein</keyword>
<evidence type="ECO:0000256" key="3">
    <source>
        <dbReference type="ARBA" id="ARBA00022630"/>
    </source>
</evidence>
<comment type="similarity">
    <text evidence="2">Belongs to the MSOX/MTOX family.</text>
</comment>
<evidence type="ECO:0000256" key="1">
    <source>
        <dbReference type="ARBA" id="ARBA00001974"/>
    </source>
</evidence>
<dbReference type="GO" id="GO:0004657">
    <property type="term" value="F:proline dehydrogenase activity"/>
    <property type="evidence" value="ECO:0007669"/>
    <property type="project" value="TreeGrafter"/>
</dbReference>
<dbReference type="GO" id="GO:0050031">
    <property type="term" value="F:L-pipecolate oxidase activity"/>
    <property type="evidence" value="ECO:0007669"/>
    <property type="project" value="TreeGrafter"/>
</dbReference>
<evidence type="ECO:0000256" key="4">
    <source>
        <dbReference type="ARBA" id="ARBA00022827"/>
    </source>
</evidence>
<dbReference type="InterPro" id="IPR036188">
    <property type="entry name" value="FAD/NAD-bd_sf"/>
</dbReference>
<dbReference type="VEuPathDB" id="FungiDB:MSYG_1471"/>
<evidence type="ECO:0000313" key="7">
    <source>
        <dbReference type="EMBL" id="SHO77131.1"/>
    </source>
</evidence>
<dbReference type="PANTHER" id="PTHR10961:SF46">
    <property type="entry name" value="PEROXISOMAL SARCOSINE OXIDASE"/>
    <property type="match status" value="1"/>
</dbReference>
<name>A0A1M8A3Y8_MALS4</name>
<dbReference type="OrthoDB" id="2219495at2759"/>
<dbReference type="Pfam" id="PF01266">
    <property type="entry name" value="DAO"/>
    <property type="match status" value="1"/>
</dbReference>
<evidence type="ECO:0000259" key="6">
    <source>
        <dbReference type="Pfam" id="PF01266"/>
    </source>
</evidence>
<dbReference type="InterPro" id="IPR006076">
    <property type="entry name" value="FAD-dep_OxRdtase"/>
</dbReference>
<dbReference type="PANTHER" id="PTHR10961">
    <property type="entry name" value="PEROXISOMAL SARCOSINE OXIDASE"/>
    <property type="match status" value="1"/>
</dbReference>
<dbReference type="Gene3D" id="3.50.50.60">
    <property type="entry name" value="FAD/NAD(P)-binding domain"/>
    <property type="match status" value="1"/>
</dbReference>
<reference evidence="8" key="1">
    <citation type="journal article" date="2017" name="Nucleic Acids Res.">
        <title>Proteogenomics produces comprehensive and highly accurate protein-coding gene annotation in a complete genome assembly of Malassezia sympodialis.</title>
        <authorList>
            <person name="Zhu Y."/>
            <person name="Engstroem P.G."/>
            <person name="Tellgren-Roth C."/>
            <person name="Baudo C.D."/>
            <person name="Kennell J.C."/>
            <person name="Sun S."/>
            <person name="Billmyre R.B."/>
            <person name="Schroeder M.S."/>
            <person name="Andersson A."/>
            <person name="Holm T."/>
            <person name="Sigurgeirsson B."/>
            <person name="Wu G."/>
            <person name="Sankaranarayanan S.R."/>
            <person name="Siddharthan R."/>
            <person name="Sanyal K."/>
            <person name="Lundeberg J."/>
            <person name="Nystedt B."/>
            <person name="Boekhout T."/>
            <person name="Dawson T.L. Jr."/>
            <person name="Heitman J."/>
            <person name="Scheynius A."/>
            <person name="Lehtioe J."/>
        </authorList>
    </citation>
    <scope>NUCLEOTIDE SEQUENCE [LARGE SCALE GENOMIC DNA]</scope>
    <source>
        <strain evidence="8">ATCC 42132</strain>
    </source>
</reference>
<dbReference type="SUPFAM" id="SSF51905">
    <property type="entry name" value="FAD/NAD(P)-binding domain"/>
    <property type="match status" value="1"/>
</dbReference>
<keyword evidence="5" id="KW-0560">Oxidoreductase</keyword>
<dbReference type="InterPro" id="IPR045170">
    <property type="entry name" value="MTOX"/>
</dbReference>
<protein>
    <recommendedName>
        <fullName evidence="6">FAD dependent oxidoreductase domain-containing protein</fullName>
    </recommendedName>
</protein>
<dbReference type="GO" id="GO:0050660">
    <property type="term" value="F:flavin adenine dinucleotide binding"/>
    <property type="evidence" value="ECO:0007669"/>
    <property type="project" value="InterPro"/>
</dbReference>
<keyword evidence="4" id="KW-0274">FAD</keyword>
<organism evidence="7 8">
    <name type="scientific">Malassezia sympodialis (strain ATCC 42132)</name>
    <name type="common">Atopic eczema-associated yeast</name>
    <dbReference type="NCBI Taxonomy" id="1230383"/>
    <lineage>
        <taxon>Eukaryota</taxon>
        <taxon>Fungi</taxon>
        <taxon>Dikarya</taxon>
        <taxon>Basidiomycota</taxon>
        <taxon>Ustilaginomycotina</taxon>
        <taxon>Malasseziomycetes</taxon>
        <taxon>Malasseziales</taxon>
        <taxon>Malasseziaceae</taxon>
        <taxon>Malassezia</taxon>
    </lineage>
</organism>
<comment type="cofactor">
    <cofactor evidence="1">
        <name>FAD</name>
        <dbReference type="ChEBI" id="CHEBI:57692"/>
    </cofactor>
</comment>
<dbReference type="STRING" id="1230383.A0A1M8A3Y8"/>
<proteinExistence type="inferred from homology"/>
<feature type="domain" description="FAD dependent oxidoreductase" evidence="6">
    <location>
        <begin position="7"/>
        <end position="405"/>
    </location>
</feature>
<keyword evidence="8" id="KW-1185">Reference proteome</keyword>